<dbReference type="EMBL" id="JACXAH010000003">
    <property type="protein sequence ID" value="MBD1371270.1"/>
    <property type="molecule type" value="Genomic_DNA"/>
</dbReference>
<evidence type="ECO:0000313" key="5">
    <source>
        <dbReference type="Proteomes" id="UP000661691"/>
    </source>
</evidence>
<feature type="domain" description="NAD-dependent epimerase/dehydratase" evidence="2">
    <location>
        <begin position="3"/>
        <end position="217"/>
    </location>
</feature>
<evidence type="ECO:0000256" key="1">
    <source>
        <dbReference type="ARBA" id="ARBA00009353"/>
    </source>
</evidence>
<proteinExistence type="inferred from homology"/>
<organism evidence="4 5">
    <name type="scientific">Polycladospora coralii</name>
    <dbReference type="NCBI Taxonomy" id="2771432"/>
    <lineage>
        <taxon>Bacteria</taxon>
        <taxon>Bacillati</taxon>
        <taxon>Bacillota</taxon>
        <taxon>Bacilli</taxon>
        <taxon>Bacillales</taxon>
        <taxon>Thermoactinomycetaceae</taxon>
        <taxon>Polycladospora</taxon>
    </lineage>
</organism>
<protein>
    <submittedName>
        <fullName evidence="4">TIGR01777 family protein</fullName>
    </submittedName>
</protein>
<dbReference type="InterPro" id="IPR013549">
    <property type="entry name" value="DUF1731"/>
</dbReference>
<reference evidence="4" key="1">
    <citation type="submission" date="2020-09" db="EMBL/GenBank/DDBJ databases">
        <title>A novel bacterium of genus Hazenella, isolated from South China Sea.</title>
        <authorList>
            <person name="Huang H."/>
            <person name="Mo K."/>
            <person name="Hu Y."/>
        </authorList>
    </citation>
    <scope>NUCLEOTIDE SEQUENCE</scope>
    <source>
        <strain evidence="4">IB182357</strain>
    </source>
</reference>
<keyword evidence="5" id="KW-1185">Reference proteome</keyword>
<dbReference type="Pfam" id="PF01370">
    <property type="entry name" value="Epimerase"/>
    <property type="match status" value="1"/>
</dbReference>
<comment type="caution">
    <text evidence="4">The sequence shown here is derived from an EMBL/GenBank/DDBJ whole genome shotgun (WGS) entry which is preliminary data.</text>
</comment>
<dbReference type="InterPro" id="IPR010099">
    <property type="entry name" value="SDR39U1"/>
</dbReference>
<dbReference type="Proteomes" id="UP000661691">
    <property type="component" value="Unassembled WGS sequence"/>
</dbReference>
<dbReference type="PANTHER" id="PTHR11092">
    <property type="entry name" value="SUGAR NUCLEOTIDE EPIMERASE RELATED"/>
    <property type="match status" value="1"/>
</dbReference>
<comment type="similarity">
    <text evidence="1">Belongs to the NAD(P)-dependent epimerase/dehydratase family. SDR39U1 subfamily.</text>
</comment>
<dbReference type="AlphaFoldDB" id="A0A926N9X6"/>
<evidence type="ECO:0000259" key="2">
    <source>
        <dbReference type="Pfam" id="PF01370"/>
    </source>
</evidence>
<accession>A0A926N9X6</accession>
<name>A0A926N9X6_9BACL</name>
<sequence>MKIAITGATGLVGTELVNQLSKQGHEITPILRSSHNPFSTNEHIHWNPNEGIIEQDKLEGHDAVIHLAGESIDGRWTDEKKKRILSSRVAGTTLLSETIARLKNPPKVLLSASGISYYGNQEGDHAVDESSPVGSDFLTQVVVEWEKSTKPAEAAGVRVVYLRFGIVLSKEGGALAKMLTPFQIGVGGKIGHGKQMMSWIAIDDVAGVVAYLLKHDEISGPINMVAPNPVNNETFTKTLGEVLNRPTILPLTPSMLRLIFGEVADELLINGVKVLPTRLQETGYTFKFPDLKEALIHLLKK</sequence>
<dbReference type="RefSeq" id="WP_191141459.1">
    <property type="nucleotide sequence ID" value="NZ_JACXAH010000003.1"/>
</dbReference>
<dbReference type="NCBIfam" id="TIGR01777">
    <property type="entry name" value="yfcH"/>
    <property type="match status" value="1"/>
</dbReference>
<feature type="domain" description="DUF1731" evidence="3">
    <location>
        <begin position="255"/>
        <end position="298"/>
    </location>
</feature>
<gene>
    <name evidence="4" type="ORF">IC620_02740</name>
</gene>
<dbReference type="Pfam" id="PF08338">
    <property type="entry name" value="DUF1731"/>
    <property type="match status" value="1"/>
</dbReference>
<dbReference type="PANTHER" id="PTHR11092:SF0">
    <property type="entry name" value="EPIMERASE FAMILY PROTEIN SDR39U1"/>
    <property type="match status" value="1"/>
</dbReference>
<dbReference type="SUPFAM" id="SSF51735">
    <property type="entry name" value="NAD(P)-binding Rossmann-fold domains"/>
    <property type="match status" value="1"/>
</dbReference>
<dbReference type="InterPro" id="IPR036291">
    <property type="entry name" value="NAD(P)-bd_dom_sf"/>
</dbReference>
<dbReference type="InterPro" id="IPR001509">
    <property type="entry name" value="Epimerase_deHydtase"/>
</dbReference>
<evidence type="ECO:0000313" key="4">
    <source>
        <dbReference type="EMBL" id="MBD1371270.1"/>
    </source>
</evidence>
<dbReference type="CDD" id="cd05242">
    <property type="entry name" value="SDR_a8"/>
    <property type="match status" value="1"/>
</dbReference>
<dbReference type="Gene3D" id="3.40.50.720">
    <property type="entry name" value="NAD(P)-binding Rossmann-like Domain"/>
    <property type="match status" value="1"/>
</dbReference>
<evidence type="ECO:0000259" key="3">
    <source>
        <dbReference type="Pfam" id="PF08338"/>
    </source>
</evidence>